<reference evidence="2" key="1">
    <citation type="journal article" date="2009" name="Nature">
        <title>Genome sequence and analysis of the Irish potato famine pathogen Phytophthora infestans.</title>
        <authorList>
            <consortium name="The Broad Institute Genome Sequencing Platform"/>
            <person name="Haas B.J."/>
            <person name="Kamoun S."/>
            <person name="Zody M.C."/>
            <person name="Jiang R.H."/>
            <person name="Handsaker R.E."/>
            <person name="Cano L.M."/>
            <person name="Grabherr M."/>
            <person name="Kodira C.D."/>
            <person name="Raffaele S."/>
            <person name="Torto-Alalibo T."/>
            <person name="Bozkurt T.O."/>
            <person name="Ah-Fong A.M."/>
            <person name="Alvarado L."/>
            <person name="Anderson V.L."/>
            <person name="Armstrong M.R."/>
            <person name="Avrova A."/>
            <person name="Baxter L."/>
            <person name="Beynon J."/>
            <person name="Boevink P.C."/>
            <person name="Bollmann S.R."/>
            <person name="Bos J.I."/>
            <person name="Bulone V."/>
            <person name="Cai G."/>
            <person name="Cakir C."/>
            <person name="Carrington J.C."/>
            <person name="Chawner M."/>
            <person name="Conti L."/>
            <person name="Costanzo S."/>
            <person name="Ewan R."/>
            <person name="Fahlgren N."/>
            <person name="Fischbach M.A."/>
            <person name="Fugelstad J."/>
            <person name="Gilroy E.M."/>
            <person name="Gnerre S."/>
            <person name="Green P.J."/>
            <person name="Grenville-Briggs L.J."/>
            <person name="Griffith J."/>
            <person name="Grunwald N.J."/>
            <person name="Horn K."/>
            <person name="Horner N.R."/>
            <person name="Hu C.H."/>
            <person name="Huitema E."/>
            <person name="Jeong D.H."/>
            <person name="Jones A.M."/>
            <person name="Jones J.D."/>
            <person name="Jones R.W."/>
            <person name="Karlsson E.K."/>
            <person name="Kunjeti S.G."/>
            <person name="Lamour K."/>
            <person name="Liu Z."/>
            <person name="Ma L."/>
            <person name="Maclean D."/>
            <person name="Chibucos M.C."/>
            <person name="McDonald H."/>
            <person name="McWalters J."/>
            <person name="Meijer H.J."/>
            <person name="Morgan W."/>
            <person name="Morris P.F."/>
            <person name="Munro C.A."/>
            <person name="O'Neill K."/>
            <person name="Ospina-Giraldo M."/>
            <person name="Pinzon A."/>
            <person name="Pritchard L."/>
            <person name="Ramsahoye B."/>
            <person name="Ren Q."/>
            <person name="Restrepo S."/>
            <person name="Roy S."/>
            <person name="Sadanandom A."/>
            <person name="Savidor A."/>
            <person name="Schornack S."/>
            <person name="Schwartz D.C."/>
            <person name="Schumann U.D."/>
            <person name="Schwessinger B."/>
            <person name="Seyer L."/>
            <person name="Sharpe T."/>
            <person name="Silvar C."/>
            <person name="Song J."/>
            <person name="Studholme D.J."/>
            <person name="Sykes S."/>
            <person name="Thines M."/>
            <person name="van de Vondervoort P.J."/>
            <person name="Phuntumart V."/>
            <person name="Wawra S."/>
            <person name="Weide R."/>
            <person name="Win J."/>
            <person name="Young C."/>
            <person name="Zhou S."/>
            <person name="Fry W."/>
            <person name="Meyers B.C."/>
            <person name="van West P."/>
            <person name="Ristaino J."/>
            <person name="Govers F."/>
            <person name="Birch P.R."/>
            <person name="Whisson S.C."/>
            <person name="Judelson H.S."/>
            <person name="Nusbaum C."/>
        </authorList>
    </citation>
    <scope>NUCLEOTIDE SEQUENCE [LARGE SCALE GENOMIC DNA]</scope>
    <source>
        <strain evidence="2">T30-4</strain>
    </source>
</reference>
<dbReference type="eggNOG" id="ENOG502T0WP">
    <property type="taxonomic scope" value="Eukaryota"/>
</dbReference>
<dbReference type="GeneID" id="9477824"/>
<dbReference type="InParanoid" id="D0P4E7"/>
<dbReference type="AlphaFoldDB" id="D0P4E7"/>
<organism evidence="1 2">
    <name type="scientific">Phytophthora infestans (strain T30-4)</name>
    <name type="common">Potato late blight agent</name>
    <dbReference type="NCBI Taxonomy" id="403677"/>
    <lineage>
        <taxon>Eukaryota</taxon>
        <taxon>Sar</taxon>
        <taxon>Stramenopiles</taxon>
        <taxon>Oomycota</taxon>
        <taxon>Peronosporomycetes</taxon>
        <taxon>Peronosporales</taxon>
        <taxon>Peronosporaceae</taxon>
        <taxon>Phytophthora</taxon>
    </lineage>
</organism>
<dbReference type="RefSeq" id="XP_002894827.1">
    <property type="nucleotide sequence ID" value="XM_002894781.1"/>
</dbReference>
<evidence type="ECO:0000313" key="2">
    <source>
        <dbReference type="Proteomes" id="UP000006643"/>
    </source>
</evidence>
<sequence>MFNPAMFNRQDIERLRDLCEQPAAATTGRQLRSGTADEWRIIGGMAEGTIIRQHTQAIQEDIRVAAEVMHTNTPDLRKMLSLAKTISYNHVHRSLHFFFFDRATARQYRNVQVPFNRNVYRLANVHRPDTGSVWLRQLAHDGTRKSPQRQYEVDIYIITRFTDIGRIEAYLQQNITAKFELDDLDTCRPESRTSVVWRLTVHTAECPEFLRSIVRIIWIRESSSKRQGSRTA</sequence>
<dbReference type="OrthoDB" id="127600at2759"/>
<dbReference type="Proteomes" id="UP000006643">
    <property type="component" value="Unassembled WGS sequence"/>
</dbReference>
<dbReference type="HOGENOM" id="CLU_1196875_0_0_1"/>
<accession>D0P4E7</accession>
<dbReference type="VEuPathDB" id="FungiDB:PITG_21776"/>
<dbReference type="EMBL" id="DS028586">
    <property type="protein sequence ID" value="EEY65301.1"/>
    <property type="molecule type" value="Genomic_DNA"/>
</dbReference>
<protein>
    <submittedName>
        <fullName evidence="1">Uncharacterized protein</fullName>
    </submittedName>
</protein>
<evidence type="ECO:0000313" key="1">
    <source>
        <dbReference type="EMBL" id="EEY65301.1"/>
    </source>
</evidence>
<dbReference type="KEGG" id="pif:PITG_21776"/>
<keyword evidence="2" id="KW-1185">Reference proteome</keyword>
<gene>
    <name evidence="1" type="ORF">PITG_21776</name>
</gene>
<name>D0P4E7_PHYIT</name>
<proteinExistence type="predicted"/>